<organism evidence="1 2">
    <name type="scientific">Segatella baroniae F0067</name>
    <dbReference type="NCBI Taxonomy" id="1115809"/>
    <lineage>
        <taxon>Bacteria</taxon>
        <taxon>Pseudomonadati</taxon>
        <taxon>Bacteroidota</taxon>
        <taxon>Bacteroidia</taxon>
        <taxon>Bacteroidales</taxon>
        <taxon>Prevotellaceae</taxon>
        <taxon>Segatella</taxon>
    </lineage>
</organism>
<dbReference type="EMBL" id="AWEY01000032">
    <property type="protein sequence ID" value="ERK38882.1"/>
    <property type="molecule type" value="Genomic_DNA"/>
</dbReference>
<evidence type="ECO:0000313" key="2">
    <source>
        <dbReference type="Proteomes" id="UP000016648"/>
    </source>
</evidence>
<reference evidence="1 2" key="1">
    <citation type="submission" date="2013-08" db="EMBL/GenBank/DDBJ databases">
        <authorList>
            <person name="Durkin A.S."/>
            <person name="Haft D.R."/>
            <person name="McCorrison J."/>
            <person name="Torralba M."/>
            <person name="Gillis M."/>
            <person name="Haft D.H."/>
            <person name="Methe B."/>
            <person name="Sutton G."/>
            <person name="Nelson K.E."/>
        </authorList>
    </citation>
    <scope>NUCLEOTIDE SEQUENCE [LARGE SCALE GENOMIC DNA]</scope>
    <source>
        <strain evidence="1 2">F0067</strain>
    </source>
</reference>
<dbReference type="CDD" id="cd10032">
    <property type="entry name" value="UDG-F6_HDG"/>
    <property type="match status" value="1"/>
</dbReference>
<evidence type="ECO:0000313" key="1">
    <source>
        <dbReference type="EMBL" id="ERK38882.1"/>
    </source>
</evidence>
<evidence type="ECO:0008006" key="3">
    <source>
        <dbReference type="Google" id="ProtNLM"/>
    </source>
</evidence>
<sequence length="191" mass="22448">MTTETHPFEPWLPADARLLMLGTFPPAPKRWCMEWYYPNFQNDMWRIFGYVFFGDKLHFVDQTNKTFKLEALKAFLKEKRVALFDTALRIRRTKNTASDKDLEIVEQSDLDGMLRALPECQGVLLAGQLATKVFTTHYAIKAIPKMGEYTTFTFEGRELRLYRMPSSSRAYPMAVEKKSEYYRIMFNDILL</sequence>
<name>U2QJ90_9BACT</name>
<dbReference type="Proteomes" id="UP000016648">
    <property type="component" value="Unassembled WGS sequence"/>
</dbReference>
<dbReference type="AlphaFoldDB" id="U2QJ90"/>
<protein>
    <recommendedName>
        <fullName evidence="3">Uracil-DNA glycosylase family protein</fullName>
    </recommendedName>
</protein>
<comment type="caution">
    <text evidence="1">The sequence shown here is derived from an EMBL/GenBank/DDBJ whole genome shotgun (WGS) entry which is preliminary data.</text>
</comment>
<proteinExistence type="predicted"/>
<dbReference type="SUPFAM" id="SSF52141">
    <property type="entry name" value="Uracil-DNA glycosylase-like"/>
    <property type="match status" value="1"/>
</dbReference>
<keyword evidence="2" id="KW-1185">Reference proteome</keyword>
<gene>
    <name evidence="1" type="ORF">HMPREF9135_0738</name>
</gene>
<accession>U2QJ90</accession>
<dbReference type="Gene3D" id="3.40.470.10">
    <property type="entry name" value="Uracil-DNA glycosylase-like domain"/>
    <property type="match status" value="1"/>
</dbReference>
<dbReference type="InterPro" id="IPR036895">
    <property type="entry name" value="Uracil-DNA_glycosylase-like_sf"/>
</dbReference>
<dbReference type="RefSeq" id="WP_021590017.1">
    <property type="nucleotide sequence ID" value="NZ_AWEY01000032.1"/>
</dbReference>
<dbReference type="PATRIC" id="fig|1115809.3.peg.1747"/>